<evidence type="ECO:0000313" key="2">
    <source>
        <dbReference type="EMBL" id="KAF2119294.1"/>
    </source>
</evidence>
<dbReference type="PANTHER" id="PTHR42791">
    <property type="entry name" value="GNAT FAMILY ACETYLTRANSFERASE"/>
    <property type="match status" value="1"/>
</dbReference>
<dbReference type="GO" id="GO:0016747">
    <property type="term" value="F:acyltransferase activity, transferring groups other than amino-acyl groups"/>
    <property type="evidence" value="ECO:0007669"/>
    <property type="project" value="InterPro"/>
</dbReference>
<dbReference type="SUPFAM" id="SSF55729">
    <property type="entry name" value="Acyl-CoA N-acyltransferases (Nat)"/>
    <property type="match status" value="1"/>
</dbReference>
<dbReference type="CDD" id="cd04301">
    <property type="entry name" value="NAT_SF"/>
    <property type="match status" value="1"/>
</dbReference>
<evidence type="ECO:0000313" key="3">
    <source>
        <dbReference type="Proteomes" id="UP000799770"/>
    </source>
</evidence>
<dbReference type="InterPro" id="IPR016181">
    <property type="entry name" value="Acyl_CoA_acyltransferase"/>
</dbReference>
<keyword evidence="3" id="KW-1185">Reference proteome</keyword>
<protein>
    <recommendedName>
        <fullName evidence="1">N-acetyltransferase domain-containing protein</fullName>
    </recommendedName>
</protein>
<proteinExistence type="predicted"/>
<dbReference type="AlphaFoldDB" id="A0A6A5ZJT6"/>
<accession>A0A6A5ZJT6</accession>
<dbReference type="PROSITE" id="PS51186">
    <property type="entry name" value="GNAT"/>
    <property type="match status" value="1"/>
</dbReference>
<reference evidence="2" key="1">
    <citation type="journal article" date="2020" name="Stud. Mycol.">
        <title>101 Dothideomycetes genomes: a test case for predicting lifestyles and emergence of pathogens.</title>
        <authorList>
            <person name="Haridas S."/>
            <person name="Albert R."/>
            <person name="Binder M."/>
            <person name="Bloem J."/>
            <person name="Labutti K."/>
            <person name="Salamov A."/>
            <person name="Andreopoulos B."/>
            <person name="Baker S."/>
            <person name="Barry K."/>
            <person name="Bills G."/>
            <person name="Bluhm B."/>
            <person name="Cannon C."/>
            <person name="Castanera R."/>
            <person name="Culley D."/>
            <person name="Daum C."/>
            <person name="Ezra D."/>
            <person name="Gonzalez J."/>
            <person name="Henrissat B."/>
            <person name="Kuo A."/>
            <person name="Liang C."/>
            <person name="Lipzen A."/>
            <person name="Lutzoni F."/>
            <person name="Magnuson J."/>
            <person name="Mondo S."/>
            <person name="Nolan M."/>
            <person name="Ohm R."/>
            <person name="Pangilinan J."/>
            <person name="Park H.-J."/>
            <person name="Ramirez L."/>
            <person name="Alfaro M."/>
            <person name="Sun H."/>
            <person name="Tritt A."/>
            <person name="Yoshinaga Y."/>
            <person name="Zwiers L.-H."/>
            <person name="Turgeon B."/>
            <person name="Goodwin S."/>
            <person name="Spatafora J."/>
            <person name="Crous P."/>
            <person name="Grigoriev I."/>
        </authorList>
    </citation>
    <scope>NUCLEOTIDE SEQUENCE</scope>
    <source>
        <strain evidence="2">CBS 627.86</strain>
    </source>
</reference>
<dbReference type="PANTHER" id="PTHR42791:SF14">
    <property type="entry name" value="N-ACETYLTRANSFERASE DOMAIN-CONTAINING PROTEIN"/>
    <property type="match status" value="1"/>
</dbReference>
<dbReference type="InterPro" id="IPR000182">
    <property type="entry name" value="GNAT_dom"/>
</dbReference>
<feature type="domain" description="N-acetyltransferase" evidence="1">
    <location>
        <begin position="159"/>
        <end position="232"/>
    </location>
</feature>
<dbReference type="OrthoDB" id="2832510at2759"/>
<dbReference type="Pfam" id="PF13508">
    <property type="entry name" value="Acetyltransf_7"/>
    <property type="match status" value="1"/>
</dbReference>
<dbReference type="Gene3D" id="3.40.630.30">
    <property type="match status" value="1"/>
</dbReference>
<dbReference type="Proteomes" id="UP000799770">
    <property type="component" value="Unassembled WGS sequence"/>
</dbReference>
<evidence type="ECO:0000259" key="1">
    <source>
        <dbReference type="PROSITE" id="PS51186"/>
    </source>
</evidence>
<dbReference type="InterPro" id="IPR052523">
    <property type="entry name" value="Trichothecene_AcTrans"/>
</dbReference>
<sequence>MANPAEPIIEPVSNPEDLAQAFYATSEAFGRQIKDSLWIAANPGWDTPKGQEEGTARFIKRFESITTNKDGQPNTIFVKATLPDPKDEGKRRVVGLAVWQQFSFVEGWGDPPTLSLGDMEKQLDPTEARFAKQMMQGLFSRRVQYVKEIAETESPAVFALDMCLVDPAFQKRGIAGKLVQWGLGEAKRRGGLESTTEASAMGRHVYKKLGFEYEGQDFVYPVDEEFKSRYMPPNVFMKTGR</sequence>
<name>A0A6A5ZJT6_9PLEO</name>
<gene>
    <name evidence="2" type="ORF">BDV96DRAFT_642330</name>
</gene>
<dbReference type="EMBL" id="ML977315">
    <property type="protein sequence ID" value="KAF2119294.1"/>
    <property type="molecule type" value="Genomic_DNA"/>
</dbReference>
<organism evidence="2 3">
    <name type="scientific">Lophiotrema nucula</name>
    <dbReference type="NCBI Taxonomy" id="690887"/>
    <lineage>
        <taxon>Eukaryota</taxon>
        <taxon>Fungi</taxon>
        <taxon>Dikarya</taxon>
        <taxon>Ascomycota</taxon>
        <taxon>Pezizomycotina</taxon>
        <taxon>Dothideomycetes</taxon>
        <taxon>Pleosporomycetidae</taxon>
        <taxon>Pleosporales</taxon>
        <taxon>Lophiotremataceae</taxon>
        <taxon>Lophiotrema</taxon>
    </lineage>
</organism>